<comment type="caution">
    <text evidence="5">The sequence shown here is derived from an EMBL/GenBank/DDBJ whole genome shotgun (WGS) entry which is preliminary data.</text>
</comment>
<organism evidence="5 6">
    <name type="scientific">Trichomalopsis sarcophagae</name>
    <dbReference type="NCBI Taxonomy" id="543379"/>
    <lineage>
        <taxon>Eukaryota</taxon>
        <taxon>Metazoa</taxon>
        <taxon>Ecdysozoa</taxon>
        <taxon>Arthropoda</taxon>
        <taxon>Hexapoda</taxon>
        <taxon>Insecta</taxon>
        <taxon>Pterygota</taxon>
        <taxon>Neoptera</taxon>
        <taxon>Endopterygota</taxon>
        <taxon>Hymenoptera</taxon>
        <taxon>Apocrita</taxon>
        <taxon>Proctotrupomorpha</taxon>
        <taxon>Chalcidoidea</taxon>
        <taxon>Pteromalidae</taxon>
        <taxon>Pteromalinae</taxon>
        <taxon>Trichomalopsis</taxon>
    </lineage>
</organism>
<feature type="compositionally biased region" description="Basic and acidic residues" evidence="1">
    <location>
        <begin position="347"/>
        <end position="358"/>
    </location>
</feature>
<feature type="domain" description="E3 ubiquitin-protein ligase APD1-4 N-terminal" evidence="3">
    <location>
        <begin position="100"/>
        <end position="169"/>
    </location>
</feature>
<name>A0A232EL21_9HYME</name>
<evidence type="ECO:0008006" key="7">
    <source>
        <dbReference type="Google" id="ProtNLM"/>
    </source>
</evidence>
<keyword evidence="6" id="KW-1185">Reference proteome</keyword>
<feature type="region of interest" description="Disordered" evidence="1">
    <location>
        <begin position="211"/>
        <end position="265"/>
    </location>
</feature>
<feature type="transmembrane region" description="Helical" evidence="2">
    <location>
        <begin position="561"/>
        <end position="580"/>
    </location>
</feature>
<accession>A0A232EL21</accession>
<reference evidence="5 6" key="1">
    <citation type="journal article" date="2017" name="Curr. Biol.">
        <title>The Evolution of Venom by Co-option of Single-Copy Genes.</title>
        <authorList>
            <person name="Martinson E.O."/>
            <person name="Mrinalini"/>
            <person name="Kelkar Y.D."/>
            <person name="Chang C.H."/>
            <person name="Werren J.H."/>
        </authorList>
    </citation>
    <scope>NUCLEOTIDE SEQUENCE [LARGE SCALE GENOMIC DNA]</scope>
    <source>
        <strain evidence="5 6">Alberta</strain>
        <tissue evidence="5">Whole body</tissue>
    </source>
</reference>
<evidence type="ECO:0000259" key="4">
    <source>
        <dbReference type="Pfam" id="PF16041"/>
    </source>
</evidence>
<dbReference type="Proteomes" id="UP000215335">
    <property type="component" value="Unassembled WGS sequence"/>
</dbReference>
<keyword evidence="2" id="KW-0472">Membrane</keyword>
<keyword evidence="2" id="KW-1133">Transmembrane helix</keyword>
<feature type="compositionally biased region" description="Low complexity" evidence="1">
    <location>
        <begin position="234"/>
        <end position="246"/>
    </location>
</feature>
<evidence type="ECO:0000313" key="6">
    <source>
        <dbReference type="Proteomes" id="UP000215335"/>
    </source>
</evidence>
<feature type="region of interest" description="Disordered" evidence="1">
    <location>
        <begin position="314"/>
        <end position="358"/>
    </location>
</feature>
<feature type="compositionally biased region" description="Basic and acidic residues" evidence="1">
    <location>
        <begin position="374"/>
        <end position="388"/>
    </location>
</feature>
<dbReference type="InterPro" id="IPR032008">
    <property type="entry name" value="APD1-4_N"/>
</dbReference>
<dbReference type="InterPro" id="IPR032010">
    <property type="entry name" value="APD1-4_M"/>
</dbReference>
<evidence type="ECO:0000313" key="5">
    <source>
        <dbReference type="EMBL" id="OXU19012.1"/>
    </source>
</evidence>
<proteinExistence type="predicted"/>
<keyword evidence="2" id="KW-0812">Transmembrane</keyword>
<sequence>MFSDRNKSTAMANDHVGYYHSYKYHSLELLHRIEKMHGIRRVVTFCILTTVLPTMLLVVPLYLRHSVYADVQFAVTESDIVEITDGISPIFCSEHSLKMNDTFNAFQVSRRPEKTSYRKHIRLKKSMTLPDDTLEYWGFYLLKGAKVALTVCSRFEGSSILVVKGERNLRTCGMLDHNKNKAKATGIYLPEADQQVKVTFESNAQEINSKEFISPDVNKESQKIDGFNNDEQLSKVTQKQTSQTPKTKSDNTEHSNQSTATENVESMLDEDKELEALFNKAEGYVNKRVNHKLDEQNSSSTDKARHLKRRMTKLHRFENEQNKENDDNVKVDDSHIKSIVHQRKQRKNSENQRKLSERQKERLKLLEEELGLNHENIEKEDNHGEKNTEGMLVRQRRSQQPIKPELLDRGIRHGGNAAQNFTDSDESVSSFENGLLNCYEGNVLLRTEFNPSSECRDVNYLLNGEKHMQTIHEVAQDGYYYYIFYSDNDIVSNDIHAVFEIYKPTLQYENVTKACINKTECSFPLSMTSIDRVIVEVPTKDGIDHEMDDISVLVSVCVPRMGIYVIFPIAVLFLILGCAFM</sequence>
<gene>
    <name evidence="5" type="ORF">TSAR_015621</name>
</gene>
<dbReference type="Pfam" id="PF16041">
    <property type="entry name" value="APD1-4_M"/>
    <property type="match status" value="1"/>
</dbReference>
<dbReference type="EMBL" id="NNAY01003677">
    <property type="protein sequence ID" value="OXU19012.1"/>
    <property type="molecule type" value="Genomic_DNA"/>
</dbReference>
<dbReference type="Pfam" id="PF16040">
    <property type="entry name" value="APD1-4_N"/>
    <property type="match status" value="1"/>
</dbReference>
<dbReference type="AlphaFoldDB" id="A0A232EL21"/>
<protein>
    <recommendedName>
        <fullName evidence="7">E3 ubiquitin-protein ligase APD1-4 middle domain-containing protein</fullName>
    </recommendedName>
</protein>
<feature type="domain" description="E3 ubiquitin-protein ligase APD1-4 middle" evidence="4">
    <location>
        <begin position="472"/>
        <end position="578"/>
    </location>
</feature>
<feature type="compositionally biased region" description="Basic and acidic residues" evidence="1">
    <location>
        <begin position="315"/>
        <end position="336"/>
    </location>
</feature>
<evidence type="ECO:0000259" key="3">
    <source>
        <dbReference type="Pfam" id="PF16040"/>
    </source>
</evidence>
<feature type="region of interest" description="Disordered" evidence="1">
    <location>
        <begin position="374"/>
        <end position="403"/>
    </location>
</feature>
<dbReference type="OrthoDB" id="6435218at2759"/>
<dbReference type="PANTHER" id="PTHR39077:SF2">
    <property type="entry name" value="E3 UBIQUITIN-PROTEIN LIGASE APD1-4 MIDDLE DOMAIN-CONTAINING PROTEIN"/>
    <property type="match status" value="1"/>
</dbReference>
<dbReference type="PANTHER" id="PTHR39077">
    <property type="entry name" value="DUF4793 DOMAIN-CONTAINING PROTEIN"/>
    <property type="match status" value="1"/>
</dbReference>
<evidence type="ECO:0000256" key="2">
    <source>
        <dbReference type="SAM" id="Phobius"/>
    </source>
</evidence>
<evidence type="ECO:0000256" key="1">
    <source>
        <dbReference type="SAM" id="MobiDB-lite"/>
    </source>
</evidence>
<feature type="transmembrane region" description="Helical" evidence="2">
    <location>
        <begin position="42"/>
        <end position="63"/>
    </location>
</feature>
<feature type="compositionally biased region" description="Polar residues" evidence="1">
    <location>
        <begin position="254"/>
        <end position="264"/>
    </location>
</feature>